<organism evidence="1 2">
    <name type="scientific">Vibrio sinensis</name>
    <dbReference type="NCBI Taxonomy" id="2302434"/>
    <lineage>
        <taxon>Bacteria</taxon>
        <taxon>Pseudomonadati</taxon>
        <taxon>Pseudomonadota</taxon>
        <taxon>Gammaproteobacteria</taxon>
        <taxon>Vibrionales</taxon>
        <taxon>Vibrionaceae</taxon>
        <taxon>Vibrio</taxon>
    </lineage>
</organism>
<protein>
    <submittedName>
        <fullName evidence="1">Uncharacterized protein</fullName>
    </submittedName>
</protein>
<evidence type="ECO:0000313" key="1">
    <source>
        <dbReference type="EMBL" id="RJX71487.1"/>
    </source>
</evidence>
<dbReference type="Pfam" id="PF20196">
    <property type="entry name" value="DUF6559"/>
    <property type="match status" value="1"/>
</dbReference>
<keyword evidence="2" id="KW-1185">Reference proteome</keyword>
<sequence length="119" mass="13735">MFRYIQRRRVKKVIKALSPILQKGYGSRDYFTVGQIQANVTTLCKRQQQITFALFADPLDLDLANNPALSQIRHDISYDFFLANEFNARDVLNLLGKGGWKGGRMNDDMSHRMGMTSRY</sequence>
<dbReference type="Proteomes" id="UP000273252">
    <property type="component" value="Unassembled WGS sequence"/>
</dbReference>
<dbReference type="AlphaFoldDB" id="A0A3A6QF48"/>
<dbReference type="InterPro" id="IPR046689">
    <property type="entry name" value="DUF6559"/>
</dbReference>
<comment type="caution">
    <text evidence="1">The sequence shown here is derived from an EMBL/GenBank/DDBJ whole genome shotgun (WGS) entry which is preliminary data.</text>
</comment>
<proteinExistence type="predicted"/>
<gene>
    <name evidence="1" type="ORF">DZ860_11160</name>
</gene>
<dbReference type="RefSeq" id="WP_120031248.1">
    <property type="nucleotide sequence ID" value="NZ_QVMU01000008.1"/>
</dbReference>
<dbReference type="OrthoDB" id="5828995at2"/>
<evidence type="ECO:0000313" key="2">
    <source>
        <dbReference type="Proteomes" id="UP000273252"/>
    </source>
</evidence>
<accession>A0A3A6QF48</accession>
<reference evidence="1 2" key="1">
    <citation type="submission" date="2018-08" db="EMBL/GenBank/DDBJ databases">
        <title>Vibrio isolated from the Eastern China Marginal Seas.</title>
        <authorList>
            <person name="Li Y."/>
        </authorList>
    </citation>
    <scope>NUCLEOTIDE SEQUENCE [LARGE SCALE GENOMIC DNA]</scope>
    <source>
        <strain evidence="1 2">BEI233</strain>
    </source>
</reference>
<name>A0A3A6QF48_9VIBR</name>
<dbReference type="EMBL" id="QVMU01000008">
    <property type="protein sequence ID" value="RJX71487.1"/>
    <property type="molecule type" value="Genomic_DNA"/>
</dbReference>